<dbReference type="PANTHER" id="PTHR14514:SF4">
    <property type="entry name" value="NESPRIN-2"/>
    <property type="match status" value="1"/>
</dbReference>
<accession>A0A9N7VVD8</accession>
<keyword evidence="3" id="KW-0677">Repeat</keyword>
<dbReference type="GO" id="GO:0012505">
    <property type="term" value="C:endomembrane system"/>
    <property type="evidence" value="ECO:0007669"/>
    <property type="project" value="UniProtKB-SubCell"/>
</dbReference>
<keyword evidence="7" id="KW-1185">Reference proteome</keyword>
<dbReference type="PANTHER" id="PTHR14514">
    <property type="entry name" value="PKA ANCHORING PROTEIN"/>
    <property type="match status" value="1"/>
</dbReference>
<organism evidence="6 7">
    <name type="scientific">Pleuronectes platessa</name>
    <name type="common">European plaice</name>
    <dbReference type="NCBI Taxonomy" id="8262"/>
    <lineage>
        <taxon>Eukaryota</taxon>
        <taxon>Metazoa</taxon>
        <taxon>Chordata</taxon>
        <taxon>Craniata</taxon>
        <taxon>Vertebrata</taxon>
        <taxon>Euteleostomi</taxon>
        <taxon>Actinopterygii</taxon>
        <taxon>Neopterygii</taxon>
        <taxon>Teleostei</taxon>
        <taxon>Neoteleostei</taxon>
        <taxon>Acanthomorphata</taxon>
        <taxon>Carangaria</taxon>
        <taxon>Pleuronectiformes</taxon>
        <taxon>Pleuronectoidei</taxon>
        <taxon>Pleuronectidae</taxon>
        <taxon>Pleuronectes</taxon>
    </lineage>
</organism>
<evidence type="ECO:0000256" key="3">
    <source>
        <dbReference type="ARBA" id="ARBA00022737"/>
    </source>
</evidence>
<evidence type="ECO:0000256" key="5">
    <source>
        <dbReference type="SAM" id="Coils"/>
    </source>
</evidence>
<dbReference type="Proteomes" id="UP001153269">
    <property type="component" value="Unassembled WGS sequence"/>
</dbReference>
<dbReference type="InterPro" id="IPR002017">
    <property type="entry name" value="Spectrin_repeat"/>
</dbReference>
<evidence type="ECO:0000256" key="4">
    <source>
        <dbReference type="ARBA" id="ARBA00023136"/>
    </source>
</evidence>
<gene>
    <name evidence="6" type="ORF">PLEPLA_LOCUS44228</name>
</gene>
<dbReference type="SUPFAM" id="SSF46966">
    <property type="entry name" value="Spectrin repeat"/>
    <property type="match status" value="2"/>
</dbReference>
<keyword evidence="4" id="KW-0472">Membrane</keyword>
<evidence type="ECO:0000256" key="1">
    <source>
        <dbReference type="ARBA" id="ARBA00004308"/>
    </source>
</evidence>
<evidence type="ECO:0000313" key="6">
    <source>
        <dbReference type="EMBL" id="CAB1456444.1"/>
    </source>
</evidence>
<reference evidence="6" key="1">
    <citation type="submission" date="2020-03" db="EMBL/GenBank/DDBJ databases">
        <authorList>
            <person name="Weist P."/>
        </authorList>
    </citation>
    <scope>NUCLEOTIDE SEQUENCE</scope>
</reference>
<keyword evidence="2" id="KW-0597">Phosphoprotein</keyword>
<dbReference type="EMBL" id="CADEAL010004297">
    <property type="protein sequence ID" value="CAB1456444.1"/>
    <property type="molecule type" value="Genomic_DNA"/>
</dbReference>
<feature type="coiled-coil region" evidence="5">
    <location>
        <begin position="354"/>
        <end position="381"/>
    </location>
</feature>
<comment type="caution">
    <text evidence="6">The sequence shown here is derived from an EMBL/GenBank/DDBJ whole genome shotgun (WGS) entry which is preliminary data.</text>
</comment>
<evidence type="ECO:0000256" key="2">
    <source>
        <dbReference type="ARBA" id="ARBA00022553"/>
    </source>
</evidence>
<proteinExistence type="predicted"/>
<dbReference type="AlphaFoldDB" id="A0A9N7VVD8"/>
<comment type="subcellular location">
    <subcellularLocation>
        <location evidence="1">Endomembrane system</location>
    </subcellularLocation>
</comment>
<dbReference type="Pfam" id="PF00435">
    <property type="entry name" value="Spectrin"/>
    <property type="match status" value="1"/>
</dbReference>
<protein>
    <submittedName>
        <fullName evidence="6">Uncharacterized protein</fullName>
    </submittedName>
</protein>
<keyword evidence="5" id="KW-0175">Coiled coil</keyword>
<dbReference type="Gene3D" id="1.20.58.60">
    <property type="match status" value="1"/>
</dbReference>
<evidence type="ECO:0000313" key="7">
    <source>
        <dbReference type="Proteomes" id="UP001153269"/>
    </source>
</evidence>
<sequence length="412" mass="47270">MHQGGDREELLSEELSGLQLGEVLQENEARLGRSLEAGLRLQRWGCKGVGVATSELEGRWRAARQRADSERTTSDRERRLSNRFIRDSAALSHWAVEAREMMSRWSQSGVAASEEMDVDQRHEHFLHCVALRKQLESRWDLKVSVIGAGSQLLQLREAVGHSDSNDSETSDPRLCSIVSQLRQTEADWSSLVAEVPVVQRALHQRWLEMLTQQGALQELQVWLGAAESRLQENHRTWSTLTDLQQNLRSFQECRVELSAHQATLDLVNQPSQTYSTESGQMGRYDHNQFAEDQGRLNHQWLCFQESLNSQIQELEQTLRSRAEREARLQQINIWITEQNLWMDSAQTPSSQTDLQRSLHRCQDLEEKIRQKAAALQELREKLCDGRGDDSFISQIEKSIQTCADLTQQVSDM</sequence>
<name>A0A9N7VVD8_PLEPL</name>